<sequence length="387" mass="42246">MTSTTAGDAVIARLRDAAQTLRSVSSSALDEVRAMVAARDALDAAISESLLAIEETGVHREEDASTVQTWARREVRLDAAETRSRLRSARAMRRLPAMAEAHRQGRISAEHAKAFDFALRHVGEPETVELEPALLDVALVAEPTELRRVARRFKDVMHPEALDEAWLRGMDRRDLQVHRFEDGWHVNGFLPIQTGARLQAFLTAASAPGEACDERTAAQRRVDALDDLLDRVLAEGLPTDGTVAPQLHVIVEAGTLREALAPGAQSSFEAGEPAVLVGFGMIGRNLLRHLACGATLTPVLVERIEPNLKILDVGRAERLATRKQRQAIWLRQGGECATEGCRNPIDHVHHEIPWSLGGPTDLGVMTGRCAVCHTHVHSRDGTIRAVA</sequence>
<organism evidence="3 6">
    <name type="scientific">Aeromicrobium tamlense</name>
    <dbReference type="NCBI Taxonomy" id="375541"/>
    <lineage>
        <taxon>Bacteria</taxon>
        <taxon>Bacillati</taxon>
        <taxon>Actinomycetota</taxon>
        <taxon>Actinomycetes</taxon>
        <taxon>Propionibacteriales</taxon>
        <taxon>Nocardioidaceae</taxon>
        <taxon>Aeromicrobium</taxon>
    </lineage>
</organism>
<dbReference type="InterPro" id="IPR003870">
    <property type="entry name" value="DUF222"/>
</dbReference>
<dbReference type="InterPro" id="IPR003615">
    <property type="entry name" value="HNH_nuc"/>
</dbReference>
<dbReference type="Pfam" id="PF02720">
    <property type="entry name" value="DUF222"/>
    <property type="match status" value="1"/>
</dbReference>
<evidence type="ECO:0000313" key="4">
    <source>
        <dbReference type="EMBL" id="NYI37729.1"/>
    </source>
</evidence>
<evidence type="ECO:0000313" key="3">
    <source>
        <dbReference type="EMBL" id="MBD1271525.1"/>
    </source>
</evidence>
<comment type="caution">
    <text evidence="3">The sequence shown here is derived from an EMBL/GenBank/DDBJ whole genome shotgun (WGS) entry which is preliminary data.</text>
</comment>
<dbReference type="Proteomes" id="UP000659061">
    <property type="component" value="Unassembled WGS sequence"/>
</dbReference>
<dbReference type="EMBL" id="JACBZN010000001">
    <property type="protein sequence ID" value="NYI37729.1"/>
    <property type="molecule type" value="Genomic_DNA"/>
</dbReference>
<evidence type="ECO:0000259" key="1">
    <source>
        <dbReference type="SMART" id="SM00507"/>
    </source>
</evidence>
<reference evidence="4 5" key="1">
    <citation type="submission" date="2020-07" db="EMBL/GenBank/DDBJ databases">
        <title>Sequencing the genomes of 1000 actinobacteria strains.</title>
        <authorList>
            <person name="Klenk H.-P."/>
        </authorList>
    </citation>
    <scope>NUCLEOTIDE SEQUENCE [LARGE SCALE GENOMIC DNA]</scope>
    <source>
        <strain evidence="4 5">DSM 19087</strain>
    </source>
</reference>
<dbReference type="EMBL" id="JACWMT010000003">
    <property type="protein sequence ID" value="MBD1271525.1"/>
    <property type="molecule type" value="Genomic_DNA"/>
</dbReference>
<evidence type="ECO:0000313" key="6">
    <source>
        <dbReference type="Proteomes" id="UP000659061"/>
    </source>
</evidence>
<accession>A0A8I0FYU3</accession>
<gene>
    <name evidence="4" type="ORF">BJ975_001104</name>
    <name evidence="2" type="ORF">IDH50_08895</name>
    <name evidence="3" type="ORF">IDH50_14865</name>
</gene>
<proteinExistence type="predicted"/>
<dbReference type="SMART" id="SM00507">
    <property type="entry name" value="HNHc"/>
    <property type="match status" value="1"/>
</dbReference>
<dbReference type="CDD" id="cd00085">
    <property type="entry name" value="HNHc"/>
    <property type="match status" value="1"/>
</dbReference>
<evidence type="ECO:0000313" key="5">
    <source>
        <dbReference type="Proteomes" id="UP000587211"/>
    </source>
</evidence>
<protein>
    <submittedName>
        <fullName evidence="3">DUF222 domain-containing protein</fullName>
    </submittedName>
</protein>
<feature type="domain" description="HNH nuclease" evidence="1">
    <location>
        <begin position="323"/>
        <end position="374"/>
    </location>
</feature>
<dbReference type="EMBL" id="JACWMT010000002">
    <property type="protein sequence ID" value="MBD1270343.1"/>
    <property type="molecule type" value="Genomic_DNA"/>
</dbReference>
<dbReference type="RefSeq" id="WP_179424211.1">
    <property type="nucleotide sequence ID" value="NZ_BAAAMP010000003.1"/>
</dbReference>
<evidence type="ECO:0000313" key="2">
    <source>
        <dbReference type="EMBL" id="MBD1270343.1"/>
    </source>
</evidence>
<dbReference type="Proteomes" id="UP000587211">
    <property type="component" value="Unassembled WGS sequence"/>
</dbReference>
<dbReference type="AlphaFoldDB" id="A0A8I0FYU3"/>
<keyword evidence="5" id="KW-1185">Reference proteome</keyword>
<reference evidence="3" key="2">
    <citation type="submission" date="2020-09" db="EMBL/GenBank/DDBJ databases">
        <title>Novel species in genus Aeromicrobium.</title>
        <authorList>
            <person name="Zhang G."/>
        </authorList>
    </citation>
    <scope>NUCLEOTIDE SEQUENCE</scope>
    <source>
        <strain evidence="3">SSW1-57</strain>
    </source>
</reference>
<name>A0A8I0FYU3_9ACTN</name>